<dbReference type="SUPFAM" id="SSF53098">
    <property type="entry name" value="Ribonuclease H-like"/>
    <property type="match status" value="1"/>
</dbReference>
<dbReference type="GO" id="GO:0015074">
    <property type="term" value="P:DNA integration"/>
    <property type="evidence" value="ECO:0007669"/>
    <property type="project" value="InterPro"/>
</dbReference>
<feature type="compositionally biased region" description="Low complexity" evidence="3">
    <location>
        <begin position="501"/>
        <end position="524"/>
    </location>
</feature>
<name>A0A914UUI9_9BILA</name>
<dbReference type="GO" id="GO:0003964">
    <property type="term" value="F:RNA-directed DNA polymerase activity"/>
    <property type="evidence" value="ECO:0007669"/>
    <property type="project" value="UniProtKB-EC"/>
</dbReference>
<feature type="coiled-coil region" evidence="2">
    <location>
        <begin position="356"/>
        <end position="383"/>
    </location>
</feature>
<dbReference type="InterPro" id="IPR041588">
    <property type="entry name" value="Integrase_H2C2"/>
</dbReference>
<dbReference type="EC" id="2.7.7.49" evidence="1"/>
<dbReference type="PROSITE" id="PS50994">
    <property type="entry name" value="INTEGRASE"/>
    <property type="match status" value="1"/>
</dbReference>
<dbReference type="Gene3D" id="1.10.340.70">
    <property type="match status" value="1"/>
</dbReference>
<sequence>MTADKSTKTPIGSPDYEYGGYSMEEYERIFSYKQDGTVPTFEELEESRRKGKRSTFKHKSADFYISPDGTSLMYCKMNKTKSKRKANSEVEQLEEKKMRRVIQKGEVERIIRSVHEGIGHLMINNTYDHIKDRFYWDGIQDDGRAFVSACLKCQKNRPFKNQPAVLRPVPPPNNALSQWGMDLVTLPETDEGYHYLIVAIDHWTKWPEAQPIKRKTAADVLTFFEGLCMRFSYPNVLITDQGREFCNKDMDKFCADNCIDHRVTAAYHPQSNGLTEQMNQTIKMGLQKTLEGKKKEWPLHLNHILFGIRLHRPRSTKESPYKLLYGFDARFPLDSELDNLNQVPSDDINPTEQAEEDQLQAFLDGVEERYKQLQNDRLDAHTKIKIEQSKQKTAYDTKQAPRPFKKGDKVLLQNSQQLLRMAEQFETRFTGPYFINSANTCYLMRNDTSALKKPVSAARLKLFIEKPDAKQKTIYEGDEDEDSSDGSDSEDRESQRKKPIYPKYPKIQNPQFSPKSQISKQQKSSSDDSDNSVQLISLCQSQIEQINWNSRFKLPTKAFMTVKSQTLNLAKITRPKFGAPRMLSRKVAPKKKNIKKIVADGNCLFRTFAYCLTGSKKNHIVMRQSICECMESHPKTWEGIANCSNIKEYVDRGMRTPGVSRNHWGTECEILAFADLYNCMIYVFNDGLERKEKQWEGYGPRPCSSRSLGDIGDLTTILVYSANDHFEAVLTP</sequence>
<feature type="domain" description="OTU" evidence="4">
    <location>
        <begin position="592"/>
        <end position="732"/>
    </location>
</feature>
<dbReference type="InterPro" id="IPR003323">
    <property type="entry name" value="OTU_dom"/>
</dbReference>
<proteinExistence type="predicted"/>
<dbReference type="CDD" id="cd22755">
    <property type="entry name" value="OTU_CeDUB-like"/>
    <property type="match status" value="1"/>
</dbReference>
<organism evidence="6 7">
    <name type="scientific">Plectus sambesii</name>
    <dbReference type="NCBI Taxonomy" id="2011161"/>
    <lineage>
        <taxon>Eukaryota</taxon>
        <taxon>Metazoa</taxon>
        <taxon>Ecdysozoa</taxon>
        <taxon>Nematoda</taxon>
        <taxon>Chromadorea</taxon>
        <taxon>Plectida</taxon>
        <taxon>Plectina</taxon>
        <taxon>Plectoidea</taxon>
        <taxon>Plectidae</taxon>
        <taxon>Plectus</taxon>
    </lineage>
</organism>
<evidence type="ECO:0000313" key="7">
    <source>
        <dbReference type="WBParaSite" id="PSAMB.scaffold1267size33601.g12061.t1"/>
    </source>
</evidence>
<dbReference type="Pfam" id="PF17921">
    <property type="entry name" value="Integrase_H2C2"/>
    <property type="match status" value="1"/>
</dbReference>
<dbReference type="PROSITE" id="PS50802">
    <property type="entry name" value="OTU"/>
    <property type="match status" value="1"/>
</dbReference>
<dbReference type="InterPro" id="IPR038765">
    <property type="entry name" value="Papain-like_cys_pep_sf"/>
</dbReference>
<dbReference type="Proteomes" id="UP000887566">
    <property type="component" value="Unplaced"/>
</dbReference>
<dbReference type="InterPro" id="IPR001584">
    <property type="entry name" value="Integrase_cat-core"/>
</dbReference>
<dbReference type="PANTHER" id="PTHR37984">
    <property type="entry name" value="PROTEIN CBG26694"/>
    <property type="match status" value="1"/>
</dbReference>
<evidence type="ECO:0000256" key="1">
    <source>
        <dbReference type="ARBA" id="ARBA00012493"/>
    </source>
</evidence>
<evidence type="ECO:0000259" key="5">
    <source>
        <dbReference type="PROSITE" id="PS50994"/>
    </source>
</evidence>
<evidence type="ECO:0000259" key="4">
    <source>
        <dbReference type="PROSITE" id="PS50802"/>
    </source>
</evidence>
<accession>A0A914UUI9</accession>
<dbReference type="Pfam" id="PF02338">
    <property type="entry name" value="OTU"/>
    <property type="match status" value="1"/>
</dbReference>
<protein>
    <recommendedName>
        <fullName evidence="1">RNA-directed DNA polymerase</fullName>
        <ecNumber evidence="1">2.7.7.49</ecNumber>
    </recommendedName>
</protein>
<evidence type="ECO:0000256" key="2">
    <source>
        <dbReference type="SAM" id="Coils"/>
    </source>
</evidence>
<dbReference type="Gene3D" id="3.30.420.10">
    <property type="entry name" value="Ribonuclease H-like superfamily/Ribonuclease H"/>
    <property type="match status" value="1"/>
</dbReference>
<keyword evidence="6" id="KW-1185">Reference proteome</keyword>
<dbReference type="SUPFAM" id="SSF54001">
    <property type="entry name" value="Cysteine proteinases"/>
    <property type="match status" value="1"/>
</dbReference>
<dbReference type="AlphaFoldDB" id="A0A914UUI9"/>
<keyword evidence="2" id="KW-0175">Coiled coil</keyword>
<feature type="domain" description="Integrase catalytic" evidence="5">
    <location>
        <begin position="167"/>
        <end position="328"/>
    </location>
</feature>
<evidence type="ECO:0000256" key="3">
    <source>
        <dbReference type="SAM" id="MobiDB-lite"/>
    </source>
</evidence>
<feature type="compositionally biased region" description="Acidic residues" evidence="3">
    <location>
        <begin position="476"/>
        <end position="491"/>
    </location>
</feature>
<reference evidence="7" key="1">
    <citation type="submission" date="2022-11" db="UniProtKB">
        <authorList>
            <consortium name="WormBaseParasite"/>
        </authorList>
    </citation>
    <scope>IDENTIFICATION</scope>
</reference>
<dbReference type="Gene3D" id="3.90.70.80">
    <property type="match status" value="1"/>
</dbReference>
<dbReference type="GO" id="GO:0003676">
    <property type="term" value="F:nucleic acid binding"/>
    <property type="evidence" value="ECO:0007669"/>
    <property type="project" value="InterPro"/>
</dbReference>
<dbReference type="WBParaSite" id="PSAMB.scaffold1267size33601.g12061.t1">
    <property type="protein sequence ID" value="PSAMB.scaffold1267size33601.g12061.t1"/>
    <property type="gene ID" value="PSAMB.scaffold1267size33601.g12061"/>
</dbReference>
<dbReference type="Pfam" id="PF00665">
    <property type="entry name" value="rve"/>
    <property type="match status" value="1"/>
</dbReference>
<dbReference type="PANTHER" id="PTHR37984:SF5">
    <property type="entry name" value="PROTEIN NYNRIN-LIKE"/>
    <property type="match status" value="1"/>
</dbReference>
<evidence type="ECO:0000313" key="6">
    <source>
        <dbReference type="Proteomes" id="UP000887566"/>
    </source>
</evidence>
<dbReference type="InterPro" id="IPR050951">
    <property type="entry name" value="Retrovirus_Pol_polyprotein"/>
</dbReference>
<feature type="region of interest" description="Disordered" evidence="3">
    <location>
        <begin position="472"/>
        <end position="531"/>
    </location>
</feature>
<dbReference type="InterPro" id="IPR012337">
    <property type="entry name" value="RNaseH-like_sf"/>
</dbReference>
<dbReference type="InterPro" id="IPR036397">
    <property type="entry name" value="RNaseH_sf"/>
</dbReference>